<evidence type="ECO:0000256" key="1">
    <source>
        <dbReference type="ARBA" id="ARBA00023125"/>
    </source>
</evidence>
<evidence type="ECO:0000256" key="3">
    <source>
        <dbReference type="RuleBase" id="RU000524"/>
    </source>
</evidence>
<dbReference type="SUPFAM" id="SSF50249">
    <property type="entry name" value="Nucleic acid-binding proteins"/>
    <property type="match status" value="1"/>
</dbReference>
<dbReference type="GO" id="GO:0003697">
    <property type="term" value="F:single-stranded DNA binding"/>
    <property type="evidence" value="ECO:0007669"/>
    <property type="project" value="InterPro"/>
</dbReference>
<organism evidence="5 6">
    <name type="scientific">Tannerella sp. oral taxon BU063 isolate Cell 5</name>
    <dbReference type="NCBI Taxonomy" id="1410950"/>
    <lineage>
        <taxon>Bacteria</taxon>
        <taxon>Pseudomonadati</taxon>
        <taxon>Bacteroidota</taxon>
        <taxon>Bacteroidia</taxon>
        <taxon>Bacteroidales</taxon>
        <taxon>Tannerellaceae</taxon>
        <taxon>Tannerella</taxon>
    </lineage>
</organism>
<dbReference type="Gene3D" id="2.40.50.140">
    <property type="entry name" value="Nucleic acid-binding proteins"/>
    <property type="match status" value="1"/>
</dbReference>
<keyword evidence="1 2" id="KW-0238">DNA-binding</keyword>
<name>W2CAB2_9BACT</name>
<evidence type="ECO:0000313" key="5">
    <source>
        <dbReference type="EMBL" id="ETK04070.1"/>
    </source>
</evidence>
<feature type="region of interest" description="Disordered" evidence="4">
    <location>
        <begin position="106"/>
        <end position="153"/>
    </location>
</feature>
<dbReference type="AlphaFoldDB" id="W2CAB2"/>
<accession>W2CAB2</accession>
<dbReference type="PROSITE" id="PS50935">
    <property type="entry name" value="SSB"/>
    <property type="match status" value="1"/>
</dbReference>
<dbReference type="InterPro" id="IPR012340">
    <property type="entry name" value="NA-bd_OB-fold"/>
</dbReference>
<feature type="compositionally biased region" description="Low complexity" evidence="4">
    <location>
        <begin position="108"/>
        <end position="143"/>
    </location>
</feature>
<dbReference type="NCBIfam" id="TIGR00621">
    <property type="entry name" value="ssb"/>
    <property type="match status" value="1"/>
</dbReference>
<dbReference type="PIRSF" id="PIRSF002070">
    <property type="entry name" value="SSB"/>
    <property type="match status" value="1"/>
</dbReference>
<evidence type="ECO:0000256" key="4">
    <source>
        <dbReference type="SAM" id="MobiDB-lite"/>
    </source>
</evidence>
<dbReference type="CDD" id="cd04496">
    <property type="entry name" value="SSB_OBF"/>
    <property type="match status" value="1"/>
</dbReference>
<dbReference type="Proteomes" id="UP000018872">
    <property type="component" value="Unassembled WGS sequence"/>
</dbReference>
<comment type="caution">
    <text evidence="5">The sequence shown here is derived from an EMBL/GenBank/DDBJ whole genome shotgun (WGS) entry which is preliminary data.</text>
</comment>
<dbReference type="Pfam" id="PF00436">
    <property type="entry name" value="SSB"/>
    <property type="match status" value="1"/>
</dbReference>
<dbReference type="PATRIC" id="fig|1410950.3.peg.1605"/>
<sequence length="153" mass="16482">MLQIEVIGNLGKDAEVKEFSGKKYVCFSVAHTENVRAQKPGESPTQRTTWLSIYWYGEGGSTFQYLKRGAKVFVRGTMRNNLYTDRTGQTRVDINVNAREVYLCGSSPTQPAAHPQQPAATAQPTAATQHVTGPASPAGAPAPIGGGEDDLPF</sequence>
<evidence type="ECO:0000256" key="2">
    <source>
        <dbReference type="PIRNR" id="PIRNR002070"/>
    </source>
</evidence>
<dbReference type="GO" id="GO:0006260">
    <property type="term" value="P:DNA replication"/>
    <property type="evidence" value="ECO:0007669"/>
    <property type="project" value="InterPro"/>
</dbReference>
<dbReference type="InterPro" id="IPR011344">
    <property type="entry name" value="ssDNA-bd"/>
</dbReference>
<evidence type="ECO:0000313" key="6">
    <source>
        <dbReference type="Proteomes" id="UP000018872"/>
    </source>
</evidence>
<dbReference type="InterPro" id="IPR000424">
    <property type="entry name" value="Primosome_PriB/ssb"/>
</dbReference>
<protein>
    <recommendedName>
        <fullName evidence="2 3">Single-stranded DNA-binding protein</fullName>
    </recommendedName>
</protein>
<dbReference type="EMBL" id="AYYC01000705">
    <property type="protein sequence ID" value="ETK04070.1"/>
    <property type="molecule type" value="Genomic_DNA"/>
</dbReference>
<proteinExistence type="predicted"/>
<gene>
    <name evidence="5" type="ORF">T229_10930</name>
</gene>
<reference evidence="5 6" key="1">
    <citation type="submission" date="2013-11" db="EMBL/GenBank/DDBJ databases">
        <title>Single cell genomics of uncultured Tannerella BU063 (oral taxon 286).</title>
        <authorList>
            <person name="Beall C.J."/>
            <person name="Campbell A.G."/>
            <person name="Griffen A.L."/>
            <person name="Podar M."/>
            <person name="Leys E.J."/>
        </authorList>
    </citation>
    <scope>NUCLEOTIDE SEQUENCE [LARGE SCALE GENOMIC DNA]</scope>
    <source>
        <strain evidence="5">Cell 5</strain>
    </source>
</reference>